<reference evidence="3 4" key="1">
    <citation type="submission" date="2024-06" db="EMBL/GenBank/DDBJ databases">
        <title>Complete genome of Phlyctema vagabunda strain 19-DSS-EL-015.</title>
        <authorList>
            <person name="Fiorenzani C."/>
        </authorList>
    </citation>
    <scope>NUCLEOTIDE SEQUENCE [LARGE SCALE GENOMIC DNA]</scope>
    <source>
        <strain evidence="3 4">19-DSS-EL-015</strain>
    </source>
</reference>
<evidence type="ECO:0000313" key="4">
    <source>
        <dbReference type="Proteomes" id="UP001629113"/>
    </source>
</evidence>
<protein>
    <recommendedName>
        <fullName evidence="2">Protein kinase domain-containing protein</fullName>
    </recommendedName>
</protein>
<proteinExistence type="predicted"/>
<dbReference type="Pfam" id="PF24476">
    <property type="entry name" value="DUF7580"/>
    <property type="match status" value="1"/>
</dbReference>
<feature type="region of interest" description="Disordered" evidence="1">
    <location>
        <begin position="117"/>
        <end position="141"/>
    </location>
</feature>
<dbReference type="PANTHER" id="PTHR37542">
    <property type="entry name" value="HELO DOMAIN-CONTAINING PROTEIN-RELATED"/>
    <property type="match status" value="1"/>
</dbReference>
<dbReference type="InterPro" id="IPR038305">
    <property type="entry name" value="HeLo_sf"/>
</dbReference>
<organism evidence="3 4">
    <name type="scientific">Phlyctema vagabunda</name>
    <dbReference type="NCBI Taxonomy" id="108571"/>
    <lineage>
        <taxon>Eukaryota</taxon>
        <taxon>Fungi</taxon>
        <taxon>Dikarya</taxon>
        <taxon>Ascomycota</taxon>
        <taxon>Pezizomycotina</taxon>
        <taxon>Leotiomycetes</taxon>
        <taxon>Helotiales</taxon>
        <taxon>Dermateaceae</taxon>
        <taxon>Phlyctema</taxon>
    </lineage>
</organism>
<evidence type="ECO:0000313" key="3">
    <source>
        <dbReference type="EMBL" id="KAL3420920.1"/>
    </source>
</evidence>
<evidence type="ECO:0000256" key="1">
    <source>
        <dbReference type="SAM" id="MobiDB-lite"/>
    </source>
</evidence>
<dbReference type="PROSITE" id="PS50011">
    <property type="entry name" value="PROTEIN_KINASE_DOM"/>
    <property type="match status" value="1"/>
</dbReference>
<accession>A0ABR4PC99</accession>
<dbReference type="InterPro" id="IPR029498">
    <property type="entry name" value="HeLo_dom"/>
</dbReference>
<dbReference type="Pfam" id="PF14479">
    <property type="entry name" value="HeLo"/>
    <property type="match status" value="1"/>
</dbReference>
<comment type="caution">
    <text evidence="3">The sequence shown here is derived from an EMBL/GenBank/DDBJ whole genome shotgun (WGS) entry which is preliminary data.</text>
</comment>
<dbReference type="InterPro" id="IPR000719">
    <property type="entry name" value="Prot_kinase_dom"/>
</dbReference>
<dbReference type="InterPro" id="IPR056002">
    <property type="entry name" value="DUF7580"/>
</dbReference>
<feature type="domain" description="Protein kinase" evidence="2">
    <location>
        <begin position="208"/>
        <end position="550"/>
    </location>
</feature>
<dbReference type="PANTHER" id="PTHR37542:SF1">
    <property type="entry name" value="PRION-INHIBITION AND PROPAGATION HELO DOMAIN-CONTAINING PROTEIN"/>
    <property type="match status" value="1"/>
</dbReference>
<gene>
    <name evidence="3" type="ORF">PVAG01_07365</name>
</gene>
<dbReference type="InterPro" id="IPR011009">
    <property type="entry name" value="Kinase-like_dom_sf"/>
</dbReference>
<dbReference type="Gene3D" id="1.20.120.1020">
    <property type="entry name" value="Prion-inhibition and propagation, HeLo domain"/>
    <property type="match status" value="1"/>
</dbReference>
<dbReference type="Gene3D" id="1.10.510.10">
    <property type="entry name" value="Transferase(Phosphotransferase) domain 1"/>
    <property type="match status" value="1"/>
</dbReference>
<keyword evidence="4" id="KW-1185">Reference proteome</keyword>
<dbReference type="Proteomes" id="UP001629113">
    <property type="component" value="Unassembled WGS sequence"/>
</dbReference>
<feature type="compositionally biased region" description="Polar residues" evidence="1">
    <location>
        <begin position="129"/>
        <end position="141"/>
    </location>
</feature>
<name>A0ABR4PC99_9HELO</name>
<sequence length="552" mass="61960">MAEVLGTALGFVGAIGVMGQLFSGCIKAYSFFTSASNLGRDSERLVCKIRIEEMRLLVWGREWGVIEGRLEAHLQAESNAGNEAIKKLAIQILSELHRTITDFNHLQDRYGLKEESPVSNEKALKQKGSKTTIASTSTPSMTSKLRNELQLRAKWVIADKEKFTMLLKDLKDYNDGLEQLFPPARIATLHRTWQNELLDHAHRDIGKLDLLEKAASGVYPQLNASASLKQLRINLDTNPTANFRPTFALKIVRTDVQIQDKDPRRGSGVYRDQDIAVEWVEYEREDPDARFNHIRRIDDLARMIHSASDRHPDLHTLDCLGYTDDTTTSRYGLIYKVPAASSSNLHALISSNDLRTPDLGDRFKLAHTLAVALWSLHSLDWLHKSVCSSNILFFPSAFSSSATKATASAASVPDISSPFLLGFDASRPDHQTEMSVASRNPAAMDLHRHPSSLNGMSRKPYCKSYDIYSLGLVLLEIGLWKTIQTYHRPHYSAEKFRDKIVKNLLVPGLGSKTGALYRDVVERCLFVKEDLEENQAGQVLEFVVGRLESLRV</sequence>
<dbReference type="EMBL" id="JBFCZG010000006">
    <property type="protein sequence ID" value="KAL3420920.1"/>
    <property type="molecule type" value="Genomic_DNA"/>
</dbReference>
<evidence type="ECO:0000259" key="2">
    <source>
        <dbReference type="PROSITE" id="PS50011"/>
    </source>
</evidence>
<dbReference type="SUPFAM" id="SSF56112">
    <property type="entry name" value="Protein kinase-like (PK-like)"/>
    <property type="match status" value="1"/>
</dbReference>